<dbReference type="AlphaFoldDB" id="A0A9P3B545"/>
<dbReference type="Gene3D" id="3.40.50.300">
    <property type="entry name" value="P-loop containing nucleotide triphosphate hydrolases"/>
    <property type="match status" value="1"/>
</dbReference>
<dbReference type="Proteomes" id="UP001043456">
    <property type="component" value="Unassembled WGS sequence"/>
</dbReference>
<evidence type="ECO:0000313" key="1">
    <source>
        <dbReference type="EMBL" id="GIJ84767.1"/>
    </source>
</evidence>
<dbReference type="OrthoDB" id="4497967at2759"/>
<dbReference type="SUPFAM" id="SSF52540">
    <property type="entry name" value="P-loop containing nucleoside triphosphate hydrolases"/>
    <property type="match status" value="1"/>
</dbReference>
<name>A0A9P3B545_9EURO</name>
<evidence type="ECO:0008006" key="3">
    <source>
        <dbReference type="Google" id="ProtNLM"/>
    </source>
</evidence>
<organism evidence="1 2">
    <name type="scientific">Aspergillus pseudoviridinutans</name>
    <dbReference type="NCBI Taxonomy" id="1517512"/>
    <lineage>
        <taxon>Eukaryota</taxon>
        <taxon>Fungi</taxon>
        <taxon>Dikarya</taxon>
        <taxon>Ascomycota</taxon>
        <taxon>Pezizomycotina</taxon>
        <taxon>Eurotiomycetes</taxon>
        <taxon>Eurotiomycetidae</taxon>
        <taxon>Eurotiales</taxon>
        <taxon>Aspergillaceae</taxon>
        <taxon>Aspergillus</taxon>
        <taxon>Aspergillus subgen. Fumigati</taxon>
    </lineage>
</organism>
<sequence>MGETTSVVEALRDLQLKQSELSKAFKSLKRSRLRNAQLVVVGMQSSGKSSVLDRISRVRLPTDSKRFVK</sequence>
<evidence type="ECO:0000313" key="2">
    <source>
        <dbReference type="Proteomes" id="UP001043456"/>
    </source>
</evidence>
<dbReference type="InterPro" id="IPR027417">
    <property type="entry name" value="P-loop_NTPase"/>
</dbReference>
<proteinExistence type="predicted"/>
<gene>
    <name evidence="1" type="ORF">Asppvi_003618</name>
</gene>
<comment type="caution">
    <text evidence="1">The sequence shown here is derived from an EMBL/GenBank/DDBJ whole genome shotgun (WGS) entry which is preliminary data.</text>
</comment>
<reference evidence="1 2" key="1">
    <citation type="submission" date="2018-10" db="EMBL/GenBank/DDBJ databases">
        <title>Pan-genome distribution and transcriptional activeness of fungal secondary metabolism genes in Aspergillus section Fumigati.</title>
        <authorList>
            <person name="Takahashi H."/>
            <person name="Umemura M."/>
            <person name="Ninomiya A."/>
            <person name="Kusuya Y."/>
            <person name="Urayama S."/>
            <person name="Shimizu M."/>
            <person name="Watanabe A."/>
            <person name="Kamei K."/>
            <person name="Yaguchi T."/>
            <person name="Hagiwara D."/>
        </authorList>
    </citation>
    <scope>NUCLEOTIDE SEQUENCE [LARGE SCALE GENOMIC DNA]</scope>
    <source>
        <strain evidence="1 2">IFM 55266</strain>
    </source>
</reference>
<keyword evidence="2" id="KW-1185">Reference proteome</keyword>
<dbReference type="GeneID" id="67002230"/>
<protein>
    <recommendedName>
        <fullName evidence="3">Dynamin-type G domain-containing protein</fullName>
    </recommendedName>
</protein>
<accession>A0A9P3B545</accession>
<dbReference type="RefSeq" id="XP_043155514.1">
    <property type="nucleotide sequence ID" value="XM_043299579.1"/>
</dbReference>
<dbReference type="EMBL" id="BHVY01000002">
    <property type="protein sequence ID" value="GIJ84767.1"/>
    <property type="molecule type" value="Genomic_DNA"/>
</dbReference>